<dbReference type="AlphaFoldDB" id="A0A2D3WM47"/>
<name>A0A2D3WM47_9BACT</name>
<organism evidence="1 2">
    <name type="scientific">Sulfuricurvum kujiense</name>
    <dbReference type="NCBI Taxonomy" id="148813"/>
    <lineage>
        <taxon>Bacteria</taxon>
        <taxon>Pseudomonadati</taxon>
        <taxon>Campylobacterota</taxon>
        <taxon>Epsilonproteobacteria</taxon>
        <taxon>Campylobacterales</taxon>
        <taxon>Sulfurimonadaceae</taxon>
        <taxon>Sulfuricurvum</taxon>
    </lineage>
</organism>
<gene>
    <name evidence="1" type="ORF">CFH83_01030</name>
</gene>
<sequence length="177" mass="19416">MKFWILSALILLSGCGYQPSSYYAKRVVGESVSTEVVVRMEDPQNTVIIKDAVDTAVITKFRTSLVPKNSAQTHLKISIGGVSFRPLRYDTNGYVITYRAAVSMRISRTTDGKISSYSTRGMYDFEIEPNAIISDQARFEAIRQGAQKAIDAFVAQVAAQGADSNLTQAEAPDAYSK</sequence>
<evidence type="ECO:0008006" key="3">
    <source>
        <dbReference type="Google" id="ProtNLM"/>
    </source>
</evidence>
<proteinExistence type="predicted"/>
<dbReference type="RefSeq" id="WP_294897320.1">
    <property type="nucleotide sequence ID" value="NZ_DLUI01000015.1"/>
</dbReference>
<dbReference type="Proteomes" id="UP000228859">
    <property type="component" value="Unassembled WGS sequence"/>
</dbReference>
<dbReference type="Pfam" id="PF04390">
    <property type="entry name" value="LptE"/>
    <property type="match status" value="1"/>
</dbReference>
<dbReference type="GO" id="GO:0043165">
    <property type="term" value="P:Gram-negative-bacterium-type cell outer membrane assembly"/>
    <property type="evidence" value="ECO:0007669"/>
    <property type="project" value="InterPro"/>
</dbReference>
<protein>
    <recommendedName>
        <fullName evidence="3">Lipoprotein</fullName>
    </recommendedName>
</protein>
<dbReference type="GO" id="GO:0019867">
    <property type="term" value="C:outer membrane"/>
    <property type="evidence" value="ECO:0007669"/>
    <property type="project" value="InterPro"/>
</dbReference>
<dbReference type="PROSITE" id="PS51257">
    <property type="entry name" value="PROKAR_LIPOPROTEIN"/>
    <property type="match status" value="1"/>
</dbReference>
<evidence type="ECO:0000313" key="2">
    <source>
        <dbReference type="Proteomes" id="UP000228859"/>
    </source>
</evidence>
<comment type="caution">
    <text evidence="1">The sequence shown here is derived from an EMBL/GenBank/DDBJ whole genome shotgun (WGS) entry which is preliminary data.</text>
</comment>
<accession>A0A2D3WM47</accession>
<dbReference type="InterPro" id="IPR007485">
    <property type="entry name" value="LPS_assembly_LptE"/>
</dbReference>
<evidence type="ECO:0000313" key="1">
    <source>
        <dbReference type="EMBL" id="DAB39386.1"/>
    </source>
</evidence>
<dbReference type="EMBL" id="DLUI01000015">
    <property type="protein sequence ID" value="DAB39386.1"/>
    <property type="molecule type" value="Genomic_DNA"/>
</dbReference>
<reference evidence="1 2" key="1">
    <citation type="journal article" date="2017" name="Front. Microbiol.">
        <title>Comparative Genomic Analysis of the Class Epsilonproteobacteria and Proposed Reclassification to Epsilonbacteraeota (phyl. nov.).</title>
        <authorList>
            <person name="Waite D.W."/>
            <person name="Vanwonterghem I."/>
            <person name="Rinke C."/>
            <person name="Parks D.H."/>
            <person name="Zhang Y."/>
            <person name="Takai K."/>
            <person name="Sievert S.M."/>
            <person name="Simon J."/>
            <person name="Campbell B.J."/>
            <person name="Hanson T.E."/>
            <person name="Woyke T."/>
            <person name="Klotz M.G."/>
            <person name="Hugenholtz P."/>
        </authorList>
    </citation>
    <scope>NUCLEOTIDE SEQUENCE [LARGE SCALE GENOMIC DNA]</scope>
    <source>
        <strain evidence="1">UBA12443</strain>
    </source>
</reference>